<keyword evidence="11" id="KW-0524">Neurogenesis</keyword>
<dbReference type="Pfam" id="PF00069">
    <property type="entry name" value="Pkinase"/>
    <property type="match status" value="1"/>
</dbReference>
<comment type="catalytic activity">
    <reaction evidence="12">
        <text>L-threonyl-[protein] + ATP = O-phospho-L-threonyl-[protein] + ADP + H(+)</text>
        <dbReference type="Rhea" id="RHEA:46608"/>
        <dbReference type="Rhea" id="RHEA-COMP:11060"/>
        <dbReference type="Rhea" id="RHEA-COMP:11605"/>
        <dbReference type="ChEBI" id="CHEBI:15378"/>
        <dbReference type="ChEBI" id="CHEBI:30013"/>
        <dbReference type="ChEBI" id="CHEBI:30616"/>
        <dbReference type="ChEBI" id="CHEBI:61977"/>
        <dbReference type="ChEBI" id="CHEBI:456216"/>
        <dbReference type="EC" id="2.7.11.1"/>
    </reaction>
</comment>
<feature type="compositionally biased region" description="Low complexity" evidence="14">
    <location>
        <begin position="1058"/>
        <end position="1080"/>
    </location>
</feature>
<evidence type="ECO:0000256" key="2">
    <source>
        <dbReference type="ARBA" id="ARBA00006234"/>
    </source>
</evidence>
<evidence type="ECO:0000256" key="14">
    <source>
        <dbReference type="SAM" id="MobiDB-lite"/>
    </source>
</evidence>
<keyword evidence="10" id="KW-0460">Magnesium</keyword>
<evidence type="ECO:0000256" key="4">
    <source>
        <dbReference type="ARBA" id="ARBA00022527"/>
    </source>
</evidence>
<dbReference type="Proteomes" id="UP000276133">
    <property type="component" value="Unassembled WGS sequence"/>
</dbReference>
<dbReference type="InterPro" id="IPR011009">
    <property type="entry name" value="Kinase-like_dom_sf"/>
</dbReference>
<organism evidence="17 18">
    <name type="scientific">Brachionus plicatilis</name>
    <name type="common">Marine rotifer</name>
    <name type="synonym">Brachionus muelleri</name>
    <dbReference type="NCBI Taxonomy" id="10195"/>
    <lineage>
        <taxon>Eukaryota</taxon>
        <taxon>Metazoa</taxon>
        <taxon>Spiralia</taxon>
        <taxon>Gnathifera</taxon>
        <taxon>Rotifera</taxon>
        <taxon>Eurotatoria</taxon>
        <taxon>Monogononta</taxon>
        <taxon>Pseudotrocha</taxon>
        <taxon>Ploima</taxon>
        <taxon>Brachionidae</taxon>
        <taxon>Brachionus</taxon>
    </lineage>
</organism>
<comment type="catalytic activity">
    <reaction evidence="13">
        <text>L-seryl-[protein] + ATP = O-phospho-L-seryl-[protein] + ADP + H(+)</text>
        <dbReference type="Rhea" id="RHEA:17989"/>
        <dbReference type="Rhea" id="RHEA-COMP:9863"/>
        <dbReference type="Rhea" id="RHEA-COMP:11604"/>
        <dbReference type="ChEBI" id="CHEBI:15378"/>
        <dbReference type="ChEBI" id="CHEBI:29999"/>
        <dbReference type="ChEBI" id="CHEBI:30616"/>
        <dbReference type="ChEBI" id="CHEBI:83421"/>
        <dbReference type="ChEBI" id="CHEBI:456216"/>
        <dbReference type="EC" id="2.7.11.1"/>
    </reaction>
</comment>
<name>A0A3M7QJR6_BRAPC</name>
<feature type="region of interest" description="Disordered" evidence="14">
    <location>
        <begin position="783"/>
        <end position="836"/>
    </location>
</feature>
<keyword evidence="5" id="KW-0808">Transferase</keyword>
<feature type="compositionally biased region" description="Polar residues" evidence="14">
    <location>
        <begin position="801"/>
        <end position="836"/>
    </location>
</feature>
<evidence type="ECO:0000259" key="16">
    <source>
        <dbReference type="PROSITE" id="PS50030"/>
    </source>
</evidence>
<dbReference type="GO" id="GO:0004674">
    <property type="term" value="F:protein serine/threonine kinase activity"/>
    <property type="evidence" value="ECO:0007669"/>
    <property type="project" value="UniProtKB-KW"/>
</dbReference>
<feature type="compositionally biased region" description="Polar residues" evidence="14">
    <location>
        <begin position="916"/>
        <end position="931"/>
    </location>
</feature>
<dbReference type="AlphaFoldDB" id="A0A3M7QJR6"/>
<evidence type="ECO:0000256" key="3">
    <source>
        <dbReference type="ARBA" id="ARBA00012513"/>
    </source>
</evidence>
<feature type="region of interest" description="Disordered" evidence="14">
    <location>
        <begin position="1029"/>
        <end position="1086"/>
    </location>
</feature>
<dbReference type="PROSITE" id="PS50030">
    <property type="entry name" value="UBA"/>
    <property type="match status" value="1"/>
</dbReference>
<feature type="region of interest" description="Disordered" evidence="14">
    <location>
        <begin position="916"/>
        <end position="935"/>
    </location>
</feature>
<dbReference type="InterPro" id="IPR000719">
    <property type="entry name" value="Prot_kinase_dom"/>
</dbReference>
<dbReference type="CDD" id="cd14081">
    <property type="entry name" value="STKc_BRSK1_2"/>
    <property type="match status" value="1"/>
</dbReference>
<dbReference type="GO" id="GO:0007399">
    <property type="term" value="P:nervous system development"/>
    <property type="evidence" value="ECO:0007669"/>
    <property type="project" value="UniProtKB-KW"/>
</dbReference>
<dbReference type="EMBL" id="REGN01006021">
    <property type="protein sequence ID" value="RNA11198.1"/>
    <property type="molecule type" value="Genomic_DNA"/>
</dbReference>
<dbReference type="GO" id="GO:0046872">
    <property type="term" value="F:metal ion binding"/>
    <property type="evidence" value="ECO:0007669"/>
    <property type="project" value="UniProtKB-KW"/>
</dbReference>
<dbReference type="GO" id="GO:0005737">
    <property type="term" value="C:cytoplasm"/>
    <property type="evidence" value="ECO:0007669"/>
    <property type="project" value="TreeGrafter"/>
</dbReference>
<dbReference type="EC" id="2.7.11.1" evidence="3"/>
<dbReference type="CDD" id="cd14340">
    <property type="entry name" value="UBA_BRSK"/>
    <property type="match status" value="1"/>
</dbReference>
<dbReference type="PROSITE" id="PS00108">
    <property type="entry name" value="PROTEIN_KINASE_ST"/>
    <property type="match status" value="1"/>
</dbReference>
<evidence type="ECO:0000256" key="9">
    <source>
        <dbReference type="ARBA" id="ARBA00022840"/>
    </source>
</evidence>
<dbReference type="OrthoDB" id="193931at2759"/>
<dbReference type="SUPFAM" id="SSF56112">
    <property type="entry name" value="Protein kinase-like (PK-like)"/>
    <property type="match status" value="1"/>
</dbReference>
<comment type="caution">
    <text evidence="17">The sequence shown here is derived from an EMBL/GenBank/DDBJ whole genome shotgun (WGS) entry which is preliminary data.</text>
</comment>
<feature type="compositionally biased region" description="Low complexity" evidence="14">
    <location>
        <begin position="860"/>
        <end position="882"/>
    </location>
</feature>
<feature type="domain" description="UBA" evidence="16">
    <location>
        <begin position="249"/>
        <end position="291"/>
    </location>
</feature>
<dbReference type="InterPro" id="IPR015940">
    <property type="entry name" value="UBA"/>
</dbReference>
<evidence type="ECO:0000256" key="5">
    <source>
        <dbReference type="ARBA" id="ARBA00022679"/>
    </source>
</evidence>
<comment type="cofactor">
    <cofactor evidence="1">
        <name>Mg(2+)</name>
        <dbReference type="ChEBI" id="CHEBI:18420"/>
    </cofactor>
</comment>
<keyword evidence="18" id="KW-1185">Reference proteome</keyword>
<sequence>MIFAKRAFKSRQSVEREITIMKLIEHPNVLRLYNVYENKKYLYLILEHVSGGELFDYLVKKSRLTIKEARRFFKQIISALDFCHSHLICHRDLKPENLLLDDKLNIKIADFGMASLQVDGSMLETSCGSPHYACPEVIRGEKYDGRKADVWSCGVILYALLVGALPFDDDNLKQLLEKIKKGYFTIPSYVPQECQELLRKMIEVDPNKRFSLEEVNKHPWVLAGSKEEVELEPSMCQVVQTAIIPTIEHLDTDVLANMTSLGCFKEQDKLVECLLNENHNTEKVIYFLLLERKLKNPCNEEMDEMIGWNRSVDAPRKRVDKFKSSNGFYNQLTVGSPVVGRRGIVVAHGPRHQSCHTTPLQSPCTSPIVTNKGFIRHCESNQNQSENDNISIGSNNSSNINQQIRSRINSFKISMFNTPKFNRRKILTPEKVNDSPNMDSKSWFQRWNFKQENISNQNEQEKEKEFSFLIDDRPLNSVKADLIHAFLSTQDLIHNINNPLLFRCEYRSPDKFLARNVRFKVEIIIDSAGQNTNASASTSSTSSASSASTQSSAVLTNNININNQAKKTETTAPTQTRFKILFTLINGSTKQFHQLCKHIRTLISMNYSNTNNLSRQQRNAQQKAQIANVYTPTYQANRTYQRCTAPNTPNMSSSMQHQIQQSPVMNQRINQAIINLNTPTSTTSGITTHQQPLNYQASPNQVSSRRNSNTIQTPQAGSPSVNTVIGNLVSSIQISNDNTNKNSYINQSSLGSSLNSASHLINSYAPVAQNTPVNQNLTALLLSSSSGSSSSSSGTNTTTTPIQINGSNKSRKNSNTSLNNSPLITTNPNGQFHYQSANPTQQNVIKFAQAPKQNSPPNSQPTQAQSTATNQTSSSAGSSHESATCLTKQTDIDLNESFNQLTNDIANQLLSLTNTQVQQAQNPPSTTSSNSIDKEKNSYDSIKKMEINSDYLNDIKCKQNFAIVSKASISSSSASSTASQGSVSVSPNPASSPFYTFNQTKNIATKAQQSAAAAISAISQKASSVISSSNTSLNSQKQAPSQQNSTVSFSKKKPSNDSPAKTPAPASKSSSNTSIFSSSSILDLFR</sequence>
<dbReference type="GO" id="GO:0035556">
    <property type="term" value="P:intracellular signal transduction"/>
    <property type="evidence" value="ECO:0007669"/>
    <property type="project" value="TreeGrafter"/>
</dbReference>
<evidence type="ECO:0000256" key="12">
    <source>
        <dbReference type="ARBA" id="ARBA00047899"/>
    </source>
</evidence>
<feature type="region of interest" description="Disordered" evidence="14">
    <location>
        <begin position="697"/>
        <end position="722"/>
    </location>
</feature>
<feature type="compositionally biased region" description="Polar residues" evidence="14">
    <location>
        <begin position="1036"/>
        <end position="1049"/>
    </location>
</feature>
<evidence type="ECO:0000256" key="8">
    <source>
        <dbReference type="ARBA" id="ARBA00022777"/>
    </source>
</evidence>
<protein>
    <recommendedName>
        <fullName evidence="3">non-specific serine/threonine protein kinase</fullName>
        <ecNumber evidence="3">2.7.11.1</ecNumber>
    </recommendedName>
</protein>
<comment type="similarity">
    <text evidence="2">Belongs to the protein kinase superfamily. CAMK Ser/Thr protein kinase family. SNF1 subfamily.</text>
</comment>
<evidence type="ECO:0000256" key="13">
    <source>
        <dbReference type="ARBA" id="ARBA00048679"/>
    </source>
</evidence>
<dbReference type="InterPro" id="IPR048622">
    <property type="entry name" value="BRSK1_2-like_UBA"/>
</dbReference>
<keyword evidence="6" id="KW-0479">Metal-binding</keyword>
<evidence type="ECO:0000256" key="11">
    <source>
        <dbReference type="ARBA" id="ARBA00022902"/>
    </source>
</evidence>
<keyword evidence="8 17" id="KW-0418">Kinase</keyword>
<proteinExistence type="inferred from homology"/>
<evidence type="ECO:0000256" key="10">
    <source>
        <dbReference type="ARBA" id="ARBA00022842"/>
    </source>
</evidence>
<gene>
    <name evidence="17" type="ORF">BpHYR1_049721</name>
</gene>
<dbReference type="GO" id="GO:0005524">
    <property type="term" value="F:ATP binding"/>
    <property type="evidence" value="ECO:0007669"/>
    <property type="project" value="UniProtKB-KW"/>
</dbReference>
<keyword evidence="9" id="KW-0067">ATP-binding</keyword>
<keyword evidence="7" id="KW-0547">Nucleotide-binding</keyword>
<accession>A0A3M7QJR6</accession>
<evidence type="ECO:0000313" key="18">
    <source>
        <dbReference type="Proteomes" id="UP000276133"/>
    </source>
</evidence>
<dbReference type="FunFam" id="1.10.510.10:FF:002499">
    <property type="match status" value="1"/>
</dbReference>
<reference evidence="17 18" key="1">
    <citation type="journal article" date="2018" name="Sci. Rep.">
        <title>Genomic signatures of local adaptation to the degree of environmental predictability in rotifers.</title>
        <authorList>
            <person name="Franch-Gras L."/>
            <person name="Hahn C."/>
            <person name="Garcia-Roger E.M."/>
            <person name="Carmona M.J."/>
            <person name="Serra M."/>
            <person name="Gomez A."/>
        </authorList>
    </citation>
    <scope>NUCLEOTIDE SEQUENCE [LARGE SCALE GENOMIC DNA]</scope>
    <source>
        <strain evidence="17">HYR1</strain>
    </source>
</reference>
<feature type="compositionally biased region" description="Low complexity" evidence="14">
    <location>
        <begin position="783"/>
        <end position="800"/>
    </location>
</feature>
<dbReference type="Pfam" id="PF21122">
    <property type="entry name" value="KA1_BRSK"/>
    <property type="match status" value="1"/>
</dbReference>
<dbReference type="STRING" id="10195.A0A3M7QJR6"/>
<dbReference type="PROSITE" id="PS50011">
    <property type="entry name" value="PROTEIN_KINASE_DOM"/>
    <property type="match status" value="1"/>
</dbReference>
<dbReference type="SMART" id="SM00220">
    <property type="entry name" value="S_TKc"/>
    <property type="match status" value="1"/>
</dbReference>
<evidence type="ECO:0000313" key="17">
    <source>
        <dbReference type="EMBL" id="RNA11198.1"/>
    </source>
</evidence>
<dbReference type="Gene3D" id="1.10.510.10">
    <property type="entry name" value="Transferase(Phosphotransferase) domain 1"/>
    <property type="match status" value="1"/>
</dbReference>
<evidence type="ECO:0000256" key="6">
    <source>
        <dbReference type="ARBA" id="ARBA00022723"/>
    </source>
</evidence>
<evidence type="ECO:0000256" key="1">
    <source>
        <dbReference type="ARBA" id="ARBA00001946"/>
    </source>
</evidence>
<dbReference type="InterPro" id="IPR008271">
    <property type="entry name" value="Ser/Thr_kinase_AS"/>
</dbReference>
<dbReference type="Pfam" id="PF21115">
    <property type="entry name" value="UBA_BRSK"/>
    <property type="match status" value="1"/>
</dbReference>
<evidence type="ECO:0000259" key="15">
    <source>
        <dbReference type="PROSITE" id="PS50011"/>
    </source>
</evidence>
<feature type="region of interest" description="Disordered" evidence="14">
    <location>
        <begin position="851"/>
        <end position="882"/>
    </location>
</feature>
<dbReference type="PANTHER" id="PTHR24346:SF36">
    <property type="entry name" value="SERINE_THREONINE-PROTEIN KINASE BRSK1 ISOFORM X1-RELATED"/>
    <property type="match status" value="1"/>
</dbReference>
<evidence type="ECO:0000256" key="7">
    <source>
        <dbReference type="ARBA" id="ARBA00022741"/>
    </source>
</evidence>
<dbReference type="PANTHER" id="PTHR24346">
    <property type="entry name" value="MAP/MICROTUBULE AFFINITY-REGULATING KINASE"/>
    <property type="match status" value="1"/>
</dbReference>
<keyword evidence="4" id="KW-0723">Serine/threonine-protein kinase</keyword>
<feature type="domain" description="Protein kinase" evidence="15">
    <location>
        <begin position="1"/>
        <end position="221"/>
    </location>
</feature>